<name>A0A439DTK5_9MYCO</name>
<organism evidence="2 3">
    <name type="scientific">Mycolicibacterium elephantis DSM 44368</name>
    <dbReference type="NCBI Taxonomy" id="1335622"/>
    <lineage>
        <taxon>Bacteria</taxon>
        <taxon>Bacillati</taxon>
        <taxon>Actinomycetota</taxon>
        <taxon>Actinomycetes</taxon>
        <taxon>Mycobacteriales</taxon>
        <taxon>Mycobacteriaceae</taxon>
        <taxon>Mycolicibacterium</taxon>
    </lineage>
</organism>
<feature type="compositionally biased region" description="Basic and acidic residues" evidence="1">
    <location>
        <begin position="56"/>
        <end position="67"/>
    </location>
</feature>
<proteinExistence type="predicted"/>
<accession>A0A439DTK5</accession>
<sequence>MTIPPLSEPHAATVDAVVTAANTAALSRRARTTRLQSALMSPPERRRSPVSPPGRLRRESPARKPYGELRVICNTRDARVADRYAIANVRKLAESDGVSSANAHARE</sequence>
<protein>
    <submittedName>
        <fullName evidence="2">Uncharacterized protein</fullName>
    </submittedName>
</protein>
<dbReference type="AlphaFoldDB" id="A0A439DTK5"/>
<feature type="region of interest" description="Disordered" evidence="1">
    <location>
        <begin position="34"/>
        <end position="67"/>
    </location>
</feature>
<gene>
    <name evidence="2" type="ORF">MELE44368_20515</name>
</gene>
<dbReference type="EMBL" id="ATDN01000017">
    <property type="protein sequence ID" value="RWA19728.1"/>
    <property type="molecule type" value="Genomic_DNA"/>
</dbReference>
<keyword evidence="3" id="KW-1185">Reference proteome</keyword>
<evidence type="ECO:0000313" key="2">
    <source>
        <dbReference type="EMBL" id="RWA19728.1"/>
    </source>
</evidence>
<evidence type="ECO:0000313" key="3">
    <source>
        <dbReference type="Proteomes" id="UP000287177"/>
    </source>
</evidence>
<reference evidence="2 3" key="1">
    <citation type="submission" date="2013-06" db="EMBL/GenBank/DDBJ databases">
        <title>The draft sequence of the Mycobacterium elephantis genome.</title>
        <authorList>
            <person name="Pettersson F.B."/>
            <person name="Das S."/>
            <person name="Dasgupta S."/>
            <person name="Bhattacharya A."/>
            <person name="Kirsebom L.A."/>
        </authorList>
    </citation>
    <scope>NUCLEOTIDE SEQUENCE [LARGE SCALE GENOMIC DNA]</scope>
    <source>
        <strain evidence="2 3">DSM 44368</strain>
    </source>
</reference>
<evidence type="ECO:0000256" key="1">
    <source>
        <dbReference type="SAM" id="MobiDB-lite"/>
    </source>
</evidence>
<dbReference type="Proteomes" id="UP000287177">
    <property type="component" value="Unassembled WGS sequence"/>
</dbReference>
<comment type="caution">
    <text evidence="2">The sequence shown here is derived from an EMBL/GenBank/DDBJ whole genome shotgun (WGS) entry which is preliminary data.</text>
</comment>